<sequence>MSNAADVTDAQWKETVLDSETPVLVDFWAEWCQPCKAMSEPIDRLAAQFGDRLRVVKINIDENPKTPAEYGVMSIPTFLVVKGGKEVGLTRGVQPFDKLVELVEQHL</sequence>
<evidence type="ECO:0000256" key="1">
    <source>
        <dbReference type="ARBA" id="ARBA00008987"/>
    </source>
</evidence>
<dbReference type="InterPro" id="IPR005746">
    <property type="entry name" value="Thioredoxin"/>
</dbReference>
<feature type="site" description="Deprotonates C-terminal active site Cys" evidence="8">
    <location>
        <position position="26"/>
    </location>
</feature>
<evidence type="ECO:0000256" key="3">
    <source>
        <dbReference type="ARBA" id="ARBA00022982"/>
    </source>
</evidence>
<dbReference type="AlphaFoldDB" id="A0A518BDA4"/>
<dbReference type="FunFam" id="3.40.30.10:FF:000001">
    <property type="entry name" value="Thioredoxin"/>
    <property type="match status" value="1"/>
</dbReference>
<gene>
    <name evidence="11" type="primary">trxA</name>
    <name evidence="11" type="ORF">Pla133_00130</name>
</gene>
<evidence type="ECO:0000313" key="11">
    <source>
        <dbReference type="EMBL" id="QDU64952.1"/>
    </source>
</evidence>
<dbReference type="PROSITE" id="PS51352">
    <property type="entry name" value="THIOREDOXIN_2"/>
    <property type="match status" value="1"/>
</dbReference>
<evidence type="ECO:0000256" key="2">
    <source>
        <dbReference type="ARBA" id="ARBA00022448"/>
    </source>
</evidence>
<reference evidence="11 12" key="1">
    <citation type="submission" date="2019-02" db="EMBL/GenBank/DDBJ databases">
        <title>Deep-cultivation of Planctomycetes and their phenomic and genomic characterization uncovers novel biology.</title>
        <authorList>
            <person name="Wiegand S."/>
            <person name="Jogler M."/>
            <person name="Boedeker C."/>
            <person name="Pinto D."/>
            <person name="Vollmers J."/>
            <person name="Rivas-Marin E."/>
            <person name="Kohn T."/>
            <person name="Peeters S.H."/>
            <person name="Heuer A."/>
            <person name="Rast P."/>
            <person name="Oberbeckmann S."/>
            <person name="Bunk B."/>
            <person name="Jeske O."/>
            <person name="Meyerdierks A."/>
            <person name="Storesund J.E."/>
            <person name="Kallscheuer N."/>
            <person name="Luecker S."/>
            <person name="Lage O.M."/>
            <person name="Pohl T."/>
            <person name="Merkel B.J."/>
            <person name="Hornburger P."/>
            <person name="Mueller R.-W."/>
            <person name="Bruemmer F."/>
            <person name="Labrenz M."/>
            <person name="Spormann A.M."/>
            <person name="Op den Camp H."/>
            <person name="Overmann J."/>
            <person name="Amann R."/>
            <person name="Jetten M.S.M."/>
            <person name="Mascher T."/>
            <person name="Medema M.H."/>
            <person name="Devos D.P."/>
            <person name="Kaster A.-K."/>
            <person name="Ovreas L."/>
            <person name="Rohde M."/>
            <person name="Galperin M.Y."/>
            <person name="Jogler C."/>
        </authorList>
    </citation>
    <scope>NUCLEOTIDE SEQUENCE [LARGE SCALE GENOMIC DNA]</scope>
    <source>
        <strain evidence="11 12">Pla133</strain>
    </source>
</reference>
<dbReference type="RefSeq" id="WP_145061125.1">
    <property type="nucleotide sequence ID" value="NZ_CP036287.1"/>
</dbReference>
<dbReference type="InterPro" id="IPR013766">
    <property type="entry name" value="Thioredoxin_domain"/>
</dbReference>
<evidence type="ECO:0000256" key="6">
    <source>
        <dbReference type="NCBIfam" id="TIGR01068"/>
    </source>
</evidence>
<dbReference type="PRINTS" id="PR00421">
    <property type="entry name" value="THIOREDOXIN"/>
</dbReference>
<dbReference type="NCBIfam" id="TIGR01068">
    <property type="entry name" value="thioredoxin"/>
    <property type="match status" value="1"/>
</dbReference>
<evidence type="ECO:0000256" key="7">
    <source>
        <dbReference type="PIRNR" id="PIRNR000077"/>
    </source>
</evidence>
<keyword evidence="5 9" id="KW-0676">Redox-active center</keyword>
<keyword evidence="4 9" id="KW-1015">Disulfide bond</keyword>
<evidence type="ECO:0000256" key="8">
    <source>
        <dbReference type="PIRSR" id="PIRSR000077-1"/>
    </source>
</evidence>
<dbReference type="Proteomes" id="UP000316921">
    <property type="component" value="Chromosome"/>
</dbReference>
<name>A0A518BDA4_9BACT</name>
<dbReference type="EMBL" id="CP036287">
    <property type="protein sequence ID" value="QDU64952.1"/>
    <property type="molecule type" value="Genomic_DNA"/>
</dbReference>
<keyword evidence="2" id="KW-0813">Transport</keyword>
<dbReference type="SUPFAM" id="SSF52833">
    <property type="entry name" value="Thioredoxin-like"/>
    <property type="match status" value="1"/>
</dbReference>
<dbReference type="GO" id="GO:0005829">
    <property type="term" value="C:cytosol"/>
    <property type="evidence" value="ECO:0007669"/>
    <property type="project" value="TreeGrafter"/>
</dbReference>
<evidence type="ECO:0000259" key="10">
    <source>
        <dbReference type="PROSITE" id="PS51352"/>
    </source>
</evidence>
<dbReference type="PIRSF" id="PIRSF000077">
    <property type="entry name" value="Thioredoxin"/>
    <property type="match status" value="1"/>
</dbReference>
<dbReference type="CDD" id="cd02947">
    <property type="entry name" value="TRX_family"/>
    <property type="match status" value="1"/>
</dbReference>
<accession>A0A518BDA4</accession>
<dbReference type="PANTHER" id="PTHR45663">
    <property type="entry name" value="GEO12009P1"/>
    <property type="match status" value="1"/>
</dbReference>
<keyword evidence="12" id="KW-1185">Reference proteome</keyword>
<feature type="disulfide bond" description="Redox-active" evidence="9">
    <location>
        <begin position="32"/>
        <end position="35"/>
    </location>
</feature>
<keyword evidence="3" id="KW-0249">Electron transport</keyword>
<feature type="active site" description="Nucleophile" evidence="8">
    <location>
        <position position="35"/>
    </location>
</feature>
<dbReference type="KEGG" id="pbap:Pla133_00130"/>
<dbReference type="Gene3D" id="3.40.30.10">
    <property type="entry name" value="Glutaredoxin"/>
    <property type="match status" value="1"/>
</dbReference>
<evidence type="ECO:0000256" key="9">
    <source>
        <dbReference type="PIRSR" id="PIRSR000077-4"/>
    </source>
</evidence>
<evidence type="ECO:0000256" key="5">
    <source>
        <dbReference type="ARBA" id="ARBA00023284"/>
    </source>
</evidence>
<dbReference type="InterPro" id="IPR036249">
    <property type="entry name" value="Thioredoxin-like_sf"/>
</dbReference>
<evidence type="ECO:0000256" key="4">
    <source>
        <dbReference type="ARBA" id="ARBA00023157"/>
    </source>
</evidence>
<dbReference type="Pfam" id="PF00085">
    <property type="entry name" value="Thioredoxin"/>
    <property type="match status" value="1"/>
</dbReference>
<organism evidence="11 12">
    <name type="scientific">Engelhardtia mirabilis</name>
    <dbReference type="NCBI Taxonomy" id="2528011"/>
    <lineage>
        <taxon>Bacteria</taxon>
        <taxon>Pseudomonadati</taxon>
        <taxon>Planctomycetota</taxon>
        <taxon>Planctomycetia</taxon>
        <taxon>Planctomycetia incertae sedis</taxon>
        <taxon>Engelhardtia</taxon>
    </lineage>
</organism>
<dbReference type="GO" id="GO:0015035">
    <property type="term" value="F:protein-disulfide reductase activity"/>
    <property type="evidence" value="ECO:0007669"/>
    <property type="project" value="UniProtKB-UniRule"/>
</dbReference>
<feature type="domain" description="Thioredoxin" evidence="10">
    <location>
        <begin position="1"/>
        <end position="107"/>
    </location>
</feature>
<feature type="active site" description="Nucleophile" evidence="8">
    <location>
        <position position="32"/>
    </location>
</feature>
<dbReference type="GO" id="GO:0045454">
    <property type="term" value="P:cell redox homeostasis"/>
    <property type="evidence" value="ECO:0007669"/>
    <property type="project" value="TreeGrafter"/>
</dbReference>
<comment type="similarity">
    <text evidence="1 7">Belongs to the thioredoxin family.</text>
</comment>
<dbReference type="PANTHER" id="PTHR45663:SF11">
    <property type="entry name" value="GEO12009P1"/>
    <property type="match status" value="1"/>
</dbReference>
<proteinExistence type="inferred from homology"/>
<feature type="site" description="Contributes to redox potential value" evidence="8">
    <location>
        <position position="33"/>
    </location>
</feature>
<evidence type="ECO:0000313" key="12">
    <source>
        <dbReference type="Proteomes" id="UP000316921"/>
    </source>
</evidence>
<feature type="site" description="Contributes to redox potential value" evidence="8">
    <location>
        <position position="34"/>
    </location>
</feature>
<protein>
    <recommendedName>
        <fullName evidence="6 7">Thioredoxin</fullName>
    </recommendedName>
</protein>